<keyword evidence="2" id="KW-1185">Reference proteome</keyword>
<evidence type="ECO:0000313" key="2">
    <source>
        <dbReference type="Proteomes" id="UP000019276"/>
    </source>
</evidence>
<dbReference type="OrthoDB" id="9814831at2"/>
<accession>W7QH33</accession>
<dbReference type="PANTHER" id="PTHR35602">
    <property type="entry name" value="ESTERASE YQIA-RELATED"/>
    <property type="match status" value="1"/>
</dbReference>
<dbReference type="Pfam" id="PF05728">
    <property type="entry name" value="UPF0227"/>
    <property type="match status" value="1"/>
</dbReference>
<name>W7QH33_9ALTE</name>
<evidence type="ECO:0008006" key="3">
    <source>
        <dbReference type="Google" id="ProtNLM"/>
    </source>
</evidence>
<dbReference type="PANTHER" id="PTHR35602:SF3">
    <property type="entry name" value="ESTERASE YQIA"/>
    <property type="match status" value="1"/>
</dbReference>
<evidence type="ECO:0000313" key="1">
    <source>
        <dbReference type="EMBL" id="EWH12249.1"/>
    </source>
</evidence>
<reference evidence="1 2" key="1">
    <citation type="journal article" date="2014" name="Genome Announc.">
        <title>Draft Genome Sequence of the Agar-Degrading Bacterium Catenovulum sp. Strain DS-2, Isolated from Intestines of Haliotis diversicolor.</title>
        <authorList>
            <person name="Shan D."/>
            <person name="Li X."/>
            <person name="Gu Z."/>
            <person name="Wei G."/>
            <person name="Gao Z."/>
            <person name="Shao Z."/>
        </authorList>
    </citation>
    <scope>NUCLEOTIDE SEQUENCE [LARGE SCALE GENOMIC DNA]</scope>
    <source>
        <strain evidence="1 2">DS-2</strain>
    </source>
</reference>
<comment type="caution">
    <text evidence="1">The sequence shown here is derived from an EMBL/GenBank/DDBJ whole genome shotgun (WGS) entry which is preliminary data.</text>
</comment>
<dbReference type="ESTHER" id="9alte-w7qh33">
    <property type="family name" value="abh_upf00227"/>
</dbReference>
<gene>
    <name evidence="1" type="ORF">DS2_00970</name>
</gene>
<dbReference type="EMBL" id="ARZY01000001">
    <property type="protein sequence ID" value="EWH12249.1"/>
    <property type="molecule type" value="Genomic_DNA"/>
</dbReference>
<dbReference type="Gene3D" id="3.40.50.1820">
    <property type="entry name" value="alpha/beta hydrolase"/>
    <property type="match status" value="1"/>
</dbReference>
<dbReference type="eggNOG" id="COG3150">
    <property type="taxonomic scope" value="Bacteria"/>
</dbReference>
<dbReference type="SUPFAM" id="SSF53474">
    <property type="entry name" value="alpha/beta-Hydrolases"/>
    <property type="match status" value="1"/>
</dbReference>
<dbReference type="InterPro" id="IPR008886">
    <property type="entry name" value="UPF0227/Esterase_YqiA"/>
</dbReference>
<dbReference type="STRING" id="1328313.DS2_00970"/>
<proteinExistence type="predicted"/>
<dbReference type="AlphaFoldDB" id="W7QH33"/>
<dbReference type="Proteomes" id="UP000019276">
    <property type="component" value="Unassembled WGS sequence"/>
</dbReference>
<organism evidence="1 2">
    <name type="scientific">Catenovulum agarivorans DS-2</name>
    <dbReference type="NCBI Taxonomy" id="1328313"/>
    <lineage>
        <taxon>Bacteria</taxon>
        <taxon>Pseudomonadati</taxon>
        <taxon>Pseudomonadota</taxon>
        <taxon>Gammaproteobacteria</taxon>
        <taxon>Alteromonadales</taxon>
        <taxon>Alteromonadaceae</taxon>
        <taxon>Catenovulum</taxon>
    </lineage>
</organism>
<dbReference type="InterPro" id="IPR029058">
    <property type="entry name" value="AB_hydrolase_fold"/>
</dbReference>
<sequence length="195" mass="22158">MKKIVYLHGFLSSPKSVKAQQTVAYCQQYYPDSIEIVAPQLANTPEQVAIQLAKILREQDIIGFIGSSLGGYLASYCAAKTALPAVLINPAAYPYQLLSDYLGEHQHPYTNEKFVIDEQFNAALRQFDVTTQELQALKISVWLQTEDETLNYKEAEEKYKHNELNIQAGGSHAFDNYLECLPTMLQYLFNHQFVK</sequence>
<protein>
    <recommendedName>
        <fullName evidence="3">Esterase YqiA</fullName>
    </recommendedName>
</protein>
<dbReference type="PATRIC" id="fig|1328313.3.peg.205"/>
<dbReference type="RefSeq" id="WP_035012704.1">
    <property type="nucleotide sequence ID" value="NZ_ARZY01000001.1"/>
</dbReference>